<evidence type="ECO:0000313" key="13">
    <source>
        <dbReference type="EMBL" id="CAD5206413.1"/>
    </source>
</evidence>
<feature type="repeat" description="Solcar" evidence="10">
    <location>
        <begin position="252"/>
        <end position="354"/>
    </location>
</feature>
<keyword evidence="5" id="KW-0677">Repeat</keyword>
<name>A0A811JT09_9BILA</name>
<sequence length="444" mass="48613">MAYNPELFGPPKPGDYPSPIHRVDSHGDSESISAQPKGDDPLATACLGVATIVNNAFITHPCTVLRRQCQVHQFARKQHLTPITLLPVVVHMVGKDGIYTLWKGSLGSGVLWALSRVTEIVIADAFGLPRYIIPNGSSAKYWKHIYLKAASFAVSTPFIVASFIETVRSSIGFGYDDARVFDVIYNGLDRLKQDLFGAVDTSRRIGVQYLIGPTVGFYTVQFMIRDSLYNNIYSMARRYVGKKPVHERTRFHVIMPEIFAGMSSLAITDLICYPFETILHRLYIQGTRTLIDNLDTGASAISVTVKYTGIVDCVRSIIQKEGFWALYSGVGAVALQYGLHFCVLRAMHMIFEHANRILTGGPPPPSRAYNASSPVGINGPSAQFAAASGPASVEELSHPTATPFPTFAQTSQSADAGPWNVNTSVRSLPSEPLFSSPRHDPVTF</sequence>
<evidence type="ECO:0000256" key="1">
    <source>
        <dbReference type="ARBA" id="ARBA00004374"/>
    </source>
</evidence>
<keyword evidence="4 10" id="KW-0812">Transmembrane</keyword>
<dbReference type="Gene3D" id="1.50.40.10">
    <property type="entry name" value="Mitochondrial carrier domain"/>
    <property type="match status" value="1"/>
</dbReference>
<keyword evidence="7" id="KW-1133">Transmembrane helix</keyword>
<proteinExistence type="inferred from homology"/>
<evidence type="ECO:0000313" key="14">
    <source>
        <dbReference type="Proteomes" id="UP000614601"/>
    </source>
</evidence>
<dbReference type="PANTHER" id="PTHR21252">
    <property type="entry name" value="TB1 PROTEIN-RELATED"/>
    <property type="match status" value="1"/>
</dbReference>
<dbReference type="InterPro" id="IPR039158">
    <property type="entry name" value="SLC25A46"/>
</dbReference>
<dbReference type="Pfam" id="PF00153">
    <property type="entry name" value="Mito_carr"/>
    <property type="match status" value="1"/>
</dbReference>
<evidence type="ECO:0008006" key="15">
    <source>
        <dbReference type="Google" id="ProtNLM"/>
    </source>
</evidence>
<keyword evidence="8" id="KW-0496">Mitochondrion</keyword>
<evidence type="ECO:0000256" key="12">
    <source>
        <dbReference type="SAM" id="MobiDB-lite"/>
    </source>
</evidence>
<evidence type="ECO:0000256" key="11">
    <source>
        <dbReference type="RuleBase" id="RU000488"/>
    </source>
</evidence>
<keyword evidence="6" id="KW-1000">Mitochondrion outer membrane</keyword>
<comment type="similarity">
    <text evidence="2 11">Belongs to the mitochondrial carrier (TC 2.A.29) family.</text>
</comment>
<evidence type="ECO:0000256" key="4">
    <source>
        <dbReference type="ARBA" id="ARBA00022692"/>
    </source>
</evidence>
<keyword evidence="14" id="KW-1185">Reference proteome</keyword>
<dbReference type="PROSITE" id="PS50920">
    <property type="entry name" value="SOLCAR"/>
    <property type="match status" value="1"/>
</dbReference>
<protein>
    <recommendedName>
        <fullName evidence="15">Solute carrier family 25 member 46</fullName>
    </recommendedName>
</protein>
<evidence type="ECO:0000256" key="2">
    <source>
        <dbReference type="ARBA" id="ARBA00006375"/>
    </source>
</evidence>
<comment type="caution">
    <text evidence="13">The sequence shown here is derived from an EMBL/GenBank/DDBJ whole genome shotgun (WGS) entry which is preliminary data.</text>
</comment>
<comment type="subcellular location">
    <subcellularLocation>
        <location evidence="1">Mitochondrion outer membrane</location>
        <topology evidence="1">Multi-pass membrane protein</topology>
    </subcellularLocation>
</comment>
<feature type="compositionally biased region" description="Polar residues" evidence="12">
    <location>
        <begin position="409"/>
        <end position="422"/>
    </location>
</feature>
<dbReference type="SUPFAM" id="SSF103506">
    <property type="entry name" value="Mitochondrial carrier"/>
    <property type="match status" value="1"/>
</dbReference>
<feature type="region of interest" description="Disordered" evidence="12">
    <location>
        <begin position="1"/>
        <end position="36"/>
    </location>
</feature>
<dbReference type="GO" id="GO:0005741">
    <property type="term" value="C:mitochondrial outer membrane"/>
    <property type="evidence" value="ECO:0007669"/>
    <property type="project" value="UniProtKB-SubCell"/>
</dbReference>
<keyword evidence="3 11" id="KW-0813">Transport</keyword>
<dbReference type="EMBL" id="CAJFCW020000001">
    <property type="protein sequence ID" value="CAG9081674.1"/>
    <property type="molecule type" value="Genomic_DNA"/>
</dbReference>
<organism evidence="13 14">
    <name type="scientific">Bursaphelenchus okinawaensis</name>
    <dbReference type="NCBI Taxonomy" id="465554"/>
    <lineage>
        <taxon>Eukaryota</taxon>
        <taxon>Metazoa</taxon>
        <taxon>Ecdysozoa</taxon>
        <taxon>Nematoda</taxon>
        <taxon>Chromadorea</taxon>
        <taxon>Rhabditida</taxon>
        <taxon>Tylenchina</taxon>
        <taxon>Tylenchomorpha</taxon>
        <taxon>Aphelenchoidea</taxon>
        <taxon>Aphelenchoididae</taxon>
        <taxon>Bursaphelenchus</taxon>
    </lineage>
</organism>
<dbReference type="PANTHER" id="PTHR21252:SF2">
    <property type="entry name" value="MITOCHONDRIAL OUTER MEMBRANE PROTEIN SLC25A46"/>
    <property type="match status" value="1"/>
</dbReference>
<feature type="region of interest" description="Disordered" evidence="12">
    <location>
        <begin position="395"/>
        <end position="422"/>
    </location>
</feature>
<dbReference type="Proteomes" id="UP000783686">
    <property type="component" value="Unassembled WGS sequence"/>
</dbReference>
<gene>
    <name evidence="13" type="ORF">BOKJ2_LOCUS1097</name>
</gene>
<evidence type="ECO:0000256" key="3">
    <source>
        <dbReference type="ARBA" id="ARBA00022448"/>
    </source>
</evidence>
<dbReference type="GO" id="GO:0090149">
    <property type="term" value="P:mitochondrial membrane fission"/>
    <property type="evidence" value="ECO:0007669"/>
    <property type="project" value="InterPro"/>
</dbReference>
<dbReference type="EMBL" id="CAJFDH010000001">
    <property type="protein sequence ID" value="CAD5206413.1"/>
    <property type="molecule type" value="Genomic_DNA"/>
</dbReference>
<evidence type="ECO:0000256" key="7">
    <source>
        <dbReference type="ARBA" id="ARBA00022989"/>
    </source>
</evidence>
<evidence type="ECO:0000256" key="5">
    <source>
        <dbReference type="ARBA" id="ARBA00022737"/>
    </source>
</evidence>
<evidence type="ECO:0000256" key="10">
    <source>
        <dbReference type="PROSITE-ProRule" id="PRU00282"/>
    </source>
</evidence>
<evidence type="ECO:0000256" key="8">
    <source>
        <dbReference type="ARBA" id="ARBA00023128"/>
    </source>
</evidence>
<dbReference type="OrthoDB" id="2403262at2759"/>
<keyword evidence="9 10" id="KW-0472">Membrane</keyword>
<evidence type="ECO:0000256" key="9">
    <source>
        <dbReference type="ARBA" id="ARBA00023136"/>
    </source>
</evidence>
<dbReference type="InterPro" id="IPR023395">
    <property type="entry name" value="MCP_dom_sf"/>
</dbReference>
<dbReference type="InterPro" id="IPR018108">
    <property type="entry name" value="MCP_transmembrane"/>
</dbReference>
<dbReference type="AlphaFoldDB" id="A0A811JT09"/>
<accession>A0A811JT09</accession>
<evidence type="ECO:0000256" key="6">
    <source>
        <dbReference type="ARBA" id="ARBA00022787"/>
    </source>
</evidence>
<dbReference type="Proteomes" id="UP000614601">
    <property type="component" value="Unassembled WGS sequence"/>
</dbReference>
<reference evidence="13" key="1">
    <citation type="submission" date="2020-09" db="EMBL/GenBank/DDBJ databases">
        <authorList>
            <person name="Kikuchi T."/>
        </authorList>
    </citation>
    <scope>NUCLEOTIDE SEQUENCE</scope>
    <source>
        <strain evidence="13">SH1</strain>
    </source>
</reference>
<feature type="compositionally biased region" description="Low complexity" evidence="12">
    <location>
        <begin position="399"/>
        <end position="408"/>
    </location>
</feature>